<proteinExistence type="predicted"/>
<evidence type="ECO:0000313" key="1">
    <source>
        <dbReference type="EMBL" id="PZW43777.1"/>
    </source>
</evidence>
<dbReference type="InterPro" id="IPR014710">
    <property type="entry name" value="RmlC-like_jellyroll"/>
</dbReference>
<organism evidence="1 2">
    <name type="scientific">Mesonia algae</name>
    <dbReference type="NCBI Taxonomy" id="213248"/>
    <lineage>
        <taxon>Bacteria</taxon>
        <taxon>Pseudomonadati</taxon>
        <taxon>Bacteroidota</taxon>
        <taxon>Flavobacteriia</taxon>
        <taxon>Flavobacteriales</taxon>
        <taxon>Flavobacteriaceae</taxon>
        <taxon>Mesonia</taxon>
    </lineage>
</organism>
<dbReference type="AlphaFoldDB" id="A0A2W7IWB0"/>
<dbReference type="InterPro" id="IPR011051">
    <property type="entry name" value="RmlC_Cupin_sf"/>
</dbReference>
<dbReference type="EMBL" id="QKYV01000001">
    <property type="protein sequence ID" value="PZW43777.1"/>
    <property type="molecule type" value="Genomic_DNA"/>
</dbReference>
<evidence type="ECO:0000313" key="2">
    <source>
        <dbReference type="Proteomes" id="UP000249542"/>
    </source>
</evidence>
<sequence>MREPQIIKGNNHRDDRGEIQFNNKFNAIEVKRIYTIENKELEFIRAWQGHKIEKRWFSVIQGNFEIKLVRINNWQEPDPKSEIITFQIDDKGLHILYVPPGFVTSIQALVENSKLLAMSDYMLGEVNDEYRFNENYFTKL</sequence>
<keyword evidence="2" id="KW-1185">Reference proteome</keyword>
<reference evidence="1 2" key="1">
    <citation type="submission" date="2018-06" db="EMBL/GenBank/DDBJ databases">
        <title>Genomic Encyclopedia of Archaeal and Bacterial Type Strains, Phase II (KMG-II): from individual species to whole genera.</title>
        <authorList>
            <person name="Goeker M."/>
        </authorList>
    </citation>
    <scope>NUCLEOTIDE SEQUENCE [LARGE SCALE GENOMIC DNA]</scope>
    <source>
        <strain evidence="1 2">DSM 15361</strain>
    </source>
</reference>
<dbReference type="SUPFAM" id="SSF51182">
    <property type="entry name" value="RmlC-like cupins"/>
    <property type="match status" value="1"/>
</dbReference>
<accession>A0A2W7IWB0</accession>
<name>A0A2W7IWB0_9FLAO</name>
<dbReference type="Gene3D" id="2.60.120.10">
    <property type="entry name" value="Jelly Rolls"/>
    <property type="match status" value="1"/>
</dbReference>
<dbReference type="RefSeq" id="WP_111539468.1">
    <property type="nucleotide sequence ID" value="NZ_QKYV01000001.1"/>
</dbReference>
<gene>
    <name evidence="1" type="ORF">LX95_00101</name>
</gene>
<comment type="caution">
    <text evidence="1">The sequence shown here is derived from an EMBL/GenBank/DDBJ whole genome shotgun (WGS) entry which is preliminary data.</text>
</comment>
<dbReference type="Proteomes" id="UP000249542">
    <property type="component" value="Unassembled WGS sequence"/>
</dbReference>
<protein>
    <submittedName>
        <fullName evidence="1">WxcM-like protein</fullName>
    </submittedName>
</protein>